<accession>A0ABV9HVK4</accession>
<evidence type="ECO:0000256" key="6">
    <source>
        <dbReference type="SAM" id="Phobius"/>
    </source>
</evidence>
<comment type="caution">
    <text evidence="7">The sequence shown here is derived from an EMBL/GenBank/DDBJ whole genome shotgun (WGS) entry which is preliminary data.</text>
</comment>
<dbReference type="PANTHER" id="PTHR30086:SF20">
    <property type="entry name" value="ARGININE EXPORTER PROTEIN ARGO-RELATED"/>
    <property type="match status" value="1"/>
</dbReference>
<keyword evidence="8" id="KW-1185">Reference proteome</keyword>
<organism evidence="7 8">
    <name type="scientific">Dokdonia ponticola</name>
    <dbReference type="NCBI Taxonomy" id="2041041"/>
    <lineage>
        <taxon>Bacteria</taxon>
        <taxon>Pseudomonadati</taxon>
        <taxon>Bacteroidota</taxon>
        <taxon>Flavobacteriia</taxon>
        <taxon>Flavobacteriales</taxon>
        <taxon>Flavobacteriaceae</taxon>
        <taxon>Dokdonia</taxon>
    </lineage>
</organism>
<evidence type="ECO:0000256" key="5">
    <source>
        <dbReference type="ARBA" id="ARBA00023136"/>
    </source>
</evidence>
<comment type="subcellular location">
    <subcellularLocation>
        <location evidence="1">Cell membrane</location>
        <topology evidence="1">Multi-pass membrane protein</topology>
    </subcellularLocation>
</comment>
<evidence type="ECO:0000313" key="7">
    <source>
        <dbReference type="EMBL" id="MFC4633938.1"/>
    </source>
</evidence>
<dbReference type="Pfam" id="PF01810">
    <property type="entry name" value="LysE"/>
    <property type="match status" value="1"/>
</dbReference>
<dbReference type="Proteomes" id="UP001596043">
    <property type="component" value="Unassembled WGS sequence"/>
</dbReference>
<proteinExistence type="predicted"/>
<dbReference type="RefSeq" id="WP_379978166.1">
    <property type="nucleotide sequence ID" value="NZ_JBHSFV010000004.1"/>
</dbReference>
<evidence type="ECO:0000256" key="4">
    <source>
        <dbReference type="ARBA" id="ARBA00022989"/>
    </source>
</evidence>
<evidence type="ECO:0000313" key="8">
    <source>
        <dbReference type="Proteomes" id="UP001596043"/>
    </source>
</evidence>
<feature type="transmembrane region" description="Helical" evidence="6">
    <location>
        <begin position="111"/>
        <end position="131"/>
    </location>
</feature>
<name>A0ABV9HVK4_9FLAO</name>
<protein>
    <submittedName>
        <fullName evidence="7">LysE family transporter</fullName>
    </submittedName>
</protein>
<evidence type="ECO:0000256" key="1">
    <source>
        <dbReference type="ARBA" id="ARBA00004651"/>
    </source>
</evidence>
<dbReference type="EMBL" id="JBHSFV010000004">
    <property type="protein sequence ID" value="MFC4633938.1"/>
    <property type="molecule type" value="Genomic_DNA"/>
</dbReference>
<keyword evidence="3 6" id="KW-0812">Transmembrane</keyword>
<gene>
    <name evidence="7" type="ORF">ACFO3O_08470</name>
</gene>
<evidence type="ECO:0000256" key="2">
    <source>
        <dbReference type="ARBA" id="ARBA00022475"/>
    </source>
</evidence>
<feature type="transmembrane region" description="Helical" evidence="6">
    <location>
        <begin position="143"/>
        <end position="165"/>
    </location>
</feature>
<keyword evidence="5 6" id="KW-0472">Membrane</keyword>
<keyword evidence="2" id="KW-1003">Cell membrane</keyword>
<reference evidence="8" key="1">
    <citation type="journal article" date="2019" name="Int. J. Syst. Evol. Microbiol.">
        <title>The Global Catalogue of Microorganisms (GCM) 10K type strain sequencing project: providing services to taxonomists for standard genome sequencing and annotation.</title>
        <authorList>
            <consortium name="The Broad Institute Genomics Platform"/>
            <consortium name="The Broad Institute Genome Sequencing Center for Infectious Disease"/>
            <person name="Wu L."/>
            <person name="Ma J."/>
        </authorList>
    </citation>
    <scope>NUCLEOTIDE SEQUENCE [LARGE SCALE GENOMIC DNA]</scope>
    <source>
        <strain evidence="8">YJ-61-S</strain>
    </source>
</reference>
<dbReference type="InterPro" id="IPR001123">
    <property type="entry name" value="LeuE-type"/>
</dbReference>
<sequence>MILIIFFFGLLSTIIGALPPGASNLAVIKTTVKENIHESLKISYGAGAGEVALAFIAFSSGMVVQEFFEMHLWIQFLTAGILGIAGVYFIKTKQIEKRDKKKYNSKYITGFALSIINPPVLIYWVLIFSVLRSSFGLELENYSLGFFLFFAGVFLGKVATLYSYGKLGTRIQKKKSPTSSSSLNRMIGVVLMSLSLLQTMKLLLF</sequence>
<evidence type="ECO:0000256" key="3">
    <source>
        <dbReference type="ARBA" id="ARBA00022692"/>
    </source>
</evidence>
<dbReference type="PANTHER" id="PTHR30086">
    <property type="entry name" value="ARGININE EXPORTER PROTEIN ARGO"/>
    <property type="match status" value="1"/>
</dbReference>
<feature type="transmembrane region" description="Helical" evidence="6">
    <location>
        <begin position="72"/>
        <end position="90"/>
    </location>
</feature>
<keyword evidence="4 6" id="KW-1133">Transmembrane helix</keyword>